<feature type="domain" description="Flagellar hook protein FlgE/F/G-like D1" evidence="9">
    <location>
        <begin position="81"/>
        <end position="134"/>
    </location>
</feature>
<feature type="domain" description="Flagellar basal body rod protein N-terminal" evidence="6">
    <location>
        <begin position="6"/>
        <end position="33"/>
    </location>
</feature>
<evidence type="ECO:0000259" key="7">
    <source>
        <dbReference type="Pfam" id="PF06429"/>
    </source>
</evidence>
<evidence type="ECO:0000256" key="4">
    <source>
        <dbReference type="ARBA" id="ARBA00023143"/>
    </source>
</evidence>
<proteinExistence type="inferred from homology"/>
<dbReference type="Pfam" id="PF07559">
    <property type="entry name" value="FlgE_D2"/>
    <property type="match status" value="1"/>
</dbReference>
<dbReference type="EMBL" id="FQXE01000012">
    <property type="protein sequence ID" value="SHI19206.1"/>
    <property type="molecule type" value="Genomic_DNA"/>
</dbReference>
<dbReference type="Proteomes" id="UP000184226">
    <property type="component" value="Unassembled WGS sequence"/>
</dbReference>
<keyword evidence="10" id="KW-0966">Cell projection</keyword>
<evidence type="ECO:0000259" key="6">
    <source>
        <dbReference type="Pfam" id="PF00460"/>
    </source>
</evidence>
<dbReference type="InterPro" id="IPR010930">
    <property type="entry name" value="Flg_bb/hook_C_dom"/>
</dbReference>
<keyword evidence="4 5" id="KW-0975">Bacterial flagellum</keyword>
<evidence type="ECO:0000256" key="1">
    <source>
        <dbReference type="ARBA" id="ARBA00004117"/>
    </source>
</evidence>
<dbReference type="InterPro" id="IPR001444">
    <property type="entry name" value="Flag_bb_rod_N"/>
</dbReference>
<dbReference type="AlphaFoldDB" id="A0A1M5Z4L4"/>
<dbReference type="InterPro" id="IPR053967">
    <property type="entry name" value="LlgE_F_G-like_D1"/>
</dbReference>
<dbReference type="GO" id="GO:0009425">
    <property type="term" value="C:bacterial-type flagellum basal body"/>
    <property type="evidence" value="ECO:0007669"/>
    <property type="project" value="UniProtKB-SubCell"/>
</dbReference>
<evidence type="ECO:0000256" key="3">
    <source>
        <dbReference type="ARBA" id="ARBA00019015"/>
    </source>
</evidence>
<dbReference type="GO" id="GO:0071978">
    <property type="term" value="P:bacterial-type flagellum-dependent swarming motility"/>
    <property type="evidence" value="ECO:0007669"/>
    <property type="project" value="TreeGrafter"/>
</dbReference>
<evidence type="ECO:0000259" key="9">
    <source>
        <dbReference type="Pfam" id="PF22692"/>
    </source>
</evidence>
<dbReference type="NCBIfam" id="TIGR03506">
    <property type="entry name" value="FlgEFG_subfam"/>
    <property type="match status" value="1"/>
</dbReference>
<comment type="subcellular location">
    <subcellularLocation>
        <location evidence="1 5">Bacterial flagellum basal body</location>
    </subcellularLocation>
</comment>
<dbReference type="InterPro" id="IPR020013">
    <property type="entry name" value="Flagellar_FlgE/F/G"/>
</dbReference>
<dbReference type="PANTHER" id="PTHR30435:SF1">
    <property type="entry name" value="FLAGELLAR HOOK PROTEIN FLGE"/>
    <property type="match status" value="1"/>
</dbReference>
<dbReference type="RefSeq" id="WP_073106365.1">
    <property type="nucleotide sequence ID" value="NZ_FQXE01000012.1"/>
</dbReference>
<evidence type="ECO:0000313" key="10">
    <source>
        <dbReference type="EMBL" id="SHI19206.1"/>
    </source>
</evidence>
<dbReference type="GO" id="GO:0005829">
    <property type="term" value="C:cytosol"/>
    <property type="evidence" value="ECO:0007669"/>
    <property type="project" value="TreeGrafter"/>
</dbReference>
<evidence type="ECO:0000313" key="11">
    <source>
        <dbReference type="Proteomes" id="UP000184226"/>
    </source>
</evidence>
<dbReference type="OrthoDB" id="8578401at2"/>
<dbReference type="Pfam" id="PF00460">
    <property type="entry name" value="Flg_bb_rod"/>
    <property type="match status" value="1"/>
</dbReference>
<protein>
    <recommendedName>
        <fullName evidence="3 5">Flagellar hook protein FlgE</fullName>
    </recommendedName>
</protein>
<keyword evidence="10" id="KW-0969">Cilium</keyword>
<comment type="similarity">
    <text evidence="2 5">Belongs to the flagella basal body rod proteins family.</text>
</comment>
<keyword evidence="10" id="KW-0282">Flagellum</keyword>
<dbReference type="InterPro" id="IPR037058">
    <property type="entry name" value="Falgellar_hook_FlgE_sf"/>
</dbReference>
<evidence type="ECO:0000256" key="5">
    <source>
        <dbReference type="RuleBase" id="RU362116"/>
    </source>
</evidence>
<feature type="domain" description="Flagellar hook protein FlgE D2" evidence="8">
    <location>
        <begin position="248"/>
        <end position="370"/>
    </location>
</feature>
<dbReference type="PANTHER" id="PTHR30435">
    <property type="entry name" value="FLAGELLAR PROTEIN"/>
    <property type="match status" value="1"/>
</dbReference>
<accession>A0A1M5Z4L4</accession>
<comment type="function">
    <text evidence="5">A flexible structure which links the flagellar filament to the drive apparatus in the basal body.</text>
</comment>
<dbReference type="Gene3D" id="2.60.98.20">
    <property type="entry name" value="Flagellar hook protein FlgE"/>
    <property type="match status" value="1"/>
</dbReference>
<keyword evidence="11" id="KW-1185">Reference proteome</keyword>
<sequence length="493" mass="50794">MGFGQGLSGLNAASQNLDVIGNNIANSGTVGFKAGTATFADVYANSRVGLGVSVSGINQRFTIGTVSTTGNQFDIAVDGAKGLFRVVDTSGNVLYTRNGQFFPDKDNYVVNAQGQRLTGYADGGNTLVPIKVPVGNIAPQATSSIGMVANVNANSDVIPGTDVPETIGVVALTDTTPATVNYHYKIVAGDVVWTDAAGDPADPADFPPAGSYTTGTSGQAVTIGADGAPSTTAFAAGPDNIGYVAPVTAVAFDPDVPGSYTHQLPTTVYDSLGNAHQLTQYFVKREGTTGTDSSWEVHYRLDGEVVDTDPAGSAINMTFDSSGRLTSPTGPVTLGYAKPGGFNTPADPLQIAINYAGTTQFGGDFSASRLPNGYATGEYASMSIAADGAMVASYSNGETLQMGYLALADFNNLQGLQPVGGNAWAETSASGQPIVGRPGSNGLASIKGQSVEDSNVDMSQELVNMIIAQRTYQANAQTIKTQDQVLQTLINLR</sequence>
<dbReference type="SUPFAM" id="SSF117143">
    <property type="entry name" value="Flagellar hook protein flgE"/>
    <property type="match status" value="1"/>
</dbReference>
<evidence type="ECO:0000256" key="2">
    <source>
        <dbReference type="ARBA" id="ARBA00009677"/>
    </source>
</evidence>
<evidence type="ECO:0000259" key="8">
    <source>
        <dbReference type="Pfam" id="PF07559"/>
    </source>
</evidence>
<dbReference type="STRING" id="658167.SAMN04488135_11284"/>
<gene>
    <name evidence="10" type="ORF">SAMN04488135_11284</name>
</gene>
<organism evidence="10 11">
    <name type="scientific">Pollutimonas bauzanensis</name>
    <dbReference type="NCBI Taxonomy" id="658167"/>
    <lineage>
        <taxon>Bacteria</taxon>
        <taxon>Pseudomonadati</taxon>
        <taxon>Pseudomonadota</taxon>
        <taxon>Betaproteobacteria</taxon>
        <taxon>Burkholderiales</taxon>
        <taxon>Alcaligenaceae</taxon>
        <taxon>Pollutimonas</taxon>
    </lineage>
</organism>
<feature type="domain" description="Flagellar basal-body/hook protein C-terminal" evidence="7">
    <location>
        <begin position="449"/>
        <end position="492"/>
    </location>
</feature>
<dbReference type="GO" id="GO:0009424">
    <property type="term" value="C:bacterial-type flagellum hook"/>
    <property type="evidence" value="ECO:0007669"/>
    <property type="project" value="TreeGrafter"/>
</dbReference>
<dbReference type="Pfam" id="PF22692">
    <property type="entry name" value="LlgE_F_G_D1"/>
    <property type="match status" value="1"/>
</dbReference>
<name>A0A1M5Z4L4_9BURK</name>
<dbReference type="InterPro" id="IPR037925">
    <property type="entry name" value="FlgE/F/G-like"/>
</dbReference>
<dbReference type="Pfam" id="PF06429">
    <property type="entry name" value="Flg_bbr_C"/>
    <property type="match status" value="1"/>
</dbReference>
<dbReference type="InterPro" id="IPR011491">
    <property type="entry name" value="FlgE_D2"/>
</dbReference>
<reference evidence="10 11" key="1">
    <citation type="submission" date="2016-11" db="EMBL/GenBank/DDBJ databases">
        <authorList>
            <person name="Jaros S."/>
            <person name="Januszkiewicz K."/>
            <person name="Wedrychowicz H."/>
        </authorList>
    </citation>
    <scope>NUCLEOTIDE SEQUENCE [LARGE SCALE GENOMIC DNA]</scope>
    <source>
        <strain evidence="10 11">CGMCC 1.10190</strain>
    </source>
</reference>